<dbReference type="EMBL" id="JAEAOA010001014">
    <property type="protein sequence ID" value="KAK3590277.1"/>
    <property type="molecule type" value="Genomic_DNA"/>
</dbReference>
<comment type="similarity">
    <text evidence="2">Belongs to the SNAPC3/SRD2 family.</text>
</comment>
<gene>
    <name evidence="11" type="ORF">CHS0354_016430</name>
</gene>
<reference evidence="11" key="1">
    <citation type="journal article" date="2021" name="Genome Biol. Evol.">
        <title>A High-Quality Reference Genome for a Parasitic Bivalve with Doubly Uniparental Inheritance (Bivalvia: Unionida).</title>
        <authorList>
            <person name="Smith C.H."/>
        </authorList>
    </citation>
    <scope>NUCLEOTIDE SEQUENCE</scope>
    <source>
        <strain evidence="11">CHS0354</strain>
    </source>
</reference>
<keyword evidence="6" id="KW-0804">Transcription</keyword>
<keyword evidence="12" id="KW-1185">Reference proteome</keyword>
<feature type="non-terminal residue" evidence="11">
    <location>
        <position position="1"/>
    </location>
</feature>
<evidence type="ECO:0000256" key="9">
    <source>
        <dbReference type="ARBA" id="ARBA00025958"/>
    </source>
</evidence>
<dbReference type="GO" id="GO:0000978">
    <property type="term" value="F:RNA polymerase II cis-regulatory region sequence-specific DNA binding"/>
    <property type="evidence" value="ECO:0007669"/>
    <property type="project" value="TreeGrafter"/>
</dbReference>
<evidence type="ECO:0000313" key="11">
    <source>
        <dbReference type="EMBL" id="KAK3590277.1"/>
    </source>
</evidence>
<keyword evidence="7" id="KW-0539">Nucleus</keyword>
<reference evidence="11" key="2">
    <citation type="journal article" date="2021" name="Genome Biol. Evol.">
        <title>Developing a high-quality reference genome for a parasitic bivalve with doubly uniparental inheritance (Bivalvia: Unionida).</title>
        <authorList>
            <person name="Smith C.H."/>
        </authorList>
    </citation>
    <scope>NUCLEOTIDE SEQUENCE</scope>
    <source>
        <strain evidence="11">CHS0354</strain>
        <tissue evidence="11">Mantle</tissue>
    </source>
</reference>
<evidence type="ECO:0000256" key="10">
    <source>
        <dbReference type="ARBA" id="ARBA00029606"/>
    </source>
</evidence>
<dbReference type="GO" id="GO:0019185">
    <property type="term" value="C:snRNA-activating protein complex"/>
    <property type="evidence" value="ECO:0007669"/>
    <property type="project" value="TreeGrafter"/>
</dbReference>
<dbReference type="GO" id="GO:0042795">
    <property type="term" value="P:snRNA transcription by RNA polymerase II"/>
    <property type="evidence" value="ECO:0007669"/>
    <property type="project" value="TreeGrafter"/>
</dbReference>
<dbReference type="GO" id="GO:0001006">
    <property type="term" value="F:RNA polymerase III type 3 promoter sequence-specific DNA binding"/>
    <property type="evidence" value="ECO:0007669"/>
    <property type="project" value="TreeGrafter"/>
</dbReference>
<dbReference type="PANTHER" id="PTHR13421">
    <property type="entry name" value="SNRNA-ACTIVATING PROTEIN COMPLEX SUBUNIT 3"/>
    <property type="match status" value="1"/>
</dbReference>
<accession>A0AAE0SEB5</accession>
<evidence type="ECO:0000313" key="12">
    <source>
        <dbReference type="Proteomes" id="UP001195483"/>
    </source>
</evidence>
<dbReference type="GO" id="GO:0003681">
    <property type="term" value="F:bent DNA binding"/>
    <property type="evidence" value="ECO:0007669"/>
    <property type="project" value="TreeGrafter"/>
</dbReference>
<evidence type="ECO:0000256" key="4">
    <source>
        <dbReference type="ARBA" id="ARBA00023015"/>
    </source>
</evidence>
<evidence type="ECO:0000256" key="2">
    <source>
        <dbReference type="ARBA" id="ARBA00010410"/>
    </source>
</evidence>
<evidence type="ECO:0000256" key="5">
    <source>
        <dbReference type="ARBA" id="ARBA00023125"/>
    </source>
</evidence>
<dbReference type="GO" id="GO:0005634">
    <property type="term" value="C:nucleus"/>
    <property type="evidence" value="ECO:0007669"/>
    <property type="project" value="UniProtKB-SubCell"/>
</dbReference>
<keyword evidence="5" id="KW-0238">DNA-binding</keyword>
<comment type="subunit">
    <text evidence="9">Part of the SNAPc complex composed of 5 subunits: SNAPC1, SNAPC2, SNAPC3, SNAPC4 and SNAPC5. SNAPC3 interacts with SNAPC1.</text>
</comment>
<comment type="caution">
    <text evidence="11">The sequence shown here is derived from an EMBL/GenBank/DDBJ whole genome shotgun (WGS) entry which is preliminary data.</text>
</comment>
<dbReference type="Proteomes" id="UP001195483">
    <property type="component" value="Unassembled WGS sequence"/>
</dbReference>
<comment type="subcellular location">
    <subcellularLocation>
        <location evidence="1">Nucleus</location>
    </subcellularLocation>
</comment>
<dbReference type="PANTHER" id="PTHR13421:SF16">
    <property type="entry name" value="SNRNA-ACTIVATING PROTEIN COMPLEX SUBUNIT 3"/>
    <property type="match status" value="1"/>
</dbReference>
<proteinExistence type="inferred from homology"/>
<evidence type="ECO:0000256" key="3">
    <source>
        <dbReference type="ARBA" id="ARBA00013634"/>
    </source>
</evidence>
<dbReference type="AlphaFoldDB" id="A0AAE0SEB5"/>
<sequence>NITEWAKERNLGLMESQQMEESIFLDLKLRLGQPYVYVHQGDCEHLIIFSDIRLFSSEDPQDTREYPYLAYRIRSRRNVCKVCMTRTAK</sequence>
<keyword evidence="4" id="KW-0805">Transcription regulation</keyword>
<dbReference type="InterPro" id="IPR022042">
    <property type="entry name" value="snRNA-activating_su3"/>
</dbReference>
<dbReference type="GO" id="GO:0001046">
    <property type="term" value="F:core promoter sequence-specific DNA binding"/>
    <property type="evidence" value="ECO:0007669"/>
    <property type="project" value="TreeGrafter"/>
</dbReference>
<name>A0AAE0SEB5_9BIVA</name>
<organism evidence="11 12">
    <name type="scientific">Potamilus streckersoni</name>
    <dbReference type="NCBI Taxonomy" id="2493646"/>
    <lineage>
        <taxon>Eukaryota</taxon>
        <taxon>Metazoa</taxon>
        <taxon>Spiralia</taxon>
        <taxon>Lophotrochozoa</taxon>
        <taxon>Mollusca</taxon>
        <taxon>Bivalvia</taxon>
        <taxon>Autobranchia</taxon>
        <taxon>Heteroconchia</taxon>
        <taxon>Palaeoheterodonta</taxon>
        <taxon>Unionida</taxon>
        <taxon>Unionoidea</taxon>
        <taxon>Unionidae</taxon>
        <taxon>Ambleminae</taxon>
        <taxon>Lampsilini</taxon>
        <taxon>Potamilus</taxon>
    </lineage>
</organism>
<reference evidence="11" key="3">
    <citation type="submission" date="2023-05" db="EMBL/GenBank/DDBJ databases">
        <authorList>
            <person name="Smith C.H."/>
        </authorList>
    </citation>
    <scope>NUCLEOTIDE SEQUENCE</scope>
    <source>
        <strain evidence="11">CHS0354</strain>
        <tissue evidence="11">Mantle</tissue>
    </source>
</reference>
<dbReference type="GO" id="GO:0042796">
    <property type="term" value="P:snRNA transcription by RNA polymerase III"/>
    <property type="evidence" value="ECO:0007669"/>
    <property type="project" value="TreeGrafter"/>
</dbReference>
<comment type="function">
    <text evidence="8">Part of the SNAPc complex required for the transcription of both RNA polymerase II and III small-nuclear RNA genes. Binds to the proximal sequence element (PSE), a non-TATA-box basal promoter element common to these 2 types of genes. Recruits TBP and BRF2 to the U6 snRNA TATA box.</text>
</comment>
<dbReference type="Pfam" id="PF12251">
    <property type="entry name" value="SNAPC3"/>
    <property type="match status" value="1"/>
</dbReference>
<evidence type="ECO:0000256" key="7">
    <source>
        <dbReference type="ARBA" id="ARBA00023242"/>
    </source>
</evidence>
<evidence type="ECO:0000256" key="1">
    <source>
        <dbReference type="ARBA" id="ARBA00004123"/>
    </source>
</evidence>
<evidence type="ECO:0000256" key="8">
    <source>
        <dbReference type="ARBA" id="ARBA00025193"/>
    </source>
</evidence>
<protein>
    <recommendedName>
        <fullName evidence="3">snRNA-activating protein complex subunit 3</fullName>
    </recommendedName>
    <alternativeName>
        <fullName evidence="10">Small nuclear RNA-activating complex polypeptide 3</fullName>
    </alternativeName>
</protein>
<evidence type="ECO:0000256" key="6">
    <source>
        <dbReference type="ARBA" id="ARBA00023163"/>
    </source>
</evidence>